<dbReference type="EMBL" id="LUEZ02000137">
    <property type="protein sequence ID" value="RDB15907.1"/>
    <property type="molecule type" value="Genomic_DNA"/>
</dbReference>
<proteinExistence type="inferred from homology"/>
<feature type="transmembrane region" description="Helical" evidence="6">
    <location>
        <begin position="46"/>
        <end position="66"/>
    </location>
</feature>
<dbReference type="Proteomes" id="UP000076154">
    <property type="component" value="Unassembled WGS sequence"/>
</dbReference>
<gene>
    <name evidence="7" type="ORF">Hypma_003563</name>
</gene>
<dbReference type="OrthoDB" id="2131401at2759"/>
<evidence type="ECO:0000256" key="4">
    <source>
        <dbReference type="ARBA" id="ARBA00022989"/>
    </source>
</evidence>
<accession>A0A369J5N5</accession>
<comment type="subcellular location">
    <subcellularLocation>
        <location evidence="1">Membrane</location>
        <topology evidence="1">Multi-pass membrane protein</topology>
    </subcellularLocation>
</comment>
<dbReference type="PANTHER" id="PTHR22779">
    <property type="entry name" value="SD17342P"/>
    <property type="match status" value="1"/>
</dbReference>
<dbReference type="AlphaFoldDB" id="A0A369J5N5"/>
<keyword evidence="8" id="KW-1185">Reference proteome</keyword>
<organism evidence="7 8">
    <name type="scientific">Hypsizygus marmoreus</name>
    <name type="common">White beech mushroom</name>
    <name type="synonym">Agaricus marmoreus</name>
    <dbReference type="NCBI Taxonomy" id="39966"/>
    <lineage>
        <taxon>Eukaryota</taxon>
        <taxon>Fungi</taxon>
        <taxon>Dikarya</taxon>
        <taxon>Basidiomycota</taxon>
        <taxon>Agaricomycotina</taxon>
        <taxon>Agaricomycetes</taxon>
        <taxon>Agaricomycetidae</taxon>
        <taxon>Agaricales</taxon>
        <taxon>Tricholomatineae</taxon>
        <taxon>Lyophyllaceae</taxon>
        <taxon>Hypsizygus</taxon>
    </lineage>
</organism>
<keyword evidence="4 6" id="KW-1133">Transmembrane helix</keyword>
<evidence type="ECO:0000256" key="2">
    <source>
        <dbReference type="ARBA" id="ARBA00006325"/>
    </source>
</evidence>
<feature type="transmembrane region" description="Helical" evidence="6">
    <location>
        <begin position="117"/>
        <end position="147"/>
    </location>
</feature>
<evidence type="ECO:0000256" key="5">
    <source>
        <dbReference type="ARBA" id="ARBA00023136"/>
    </source>
</evidence>
<evidence type="ECO:0000313" key="7">
    <source>
        <dbReference type="EMBL" id="RDB15907.1"/>
    </source>
</evidence>
<evidence type="ECO:0000256" key="3">
    <source>
        <dbReference type="ARBA" id="ARBA00022692"/>
    </source>
</evidence>
<name>A0A369J5N5_HYPMA</name>
<comment type="similarity">
    <text evidence="2">Belongs to the TMEM170 family.</text>
</comment>
<dbReference type="InterPro" id="IPR019334">
    <property type="entry name" value="TMEM170A/B/YPR153W-like"/>
</dbReference>
<reference evidence="7" key="1">
    <citation type="submission" date="2018-04" db="EMBL/GenBank/DDBJ databases">
        <title>Whole genome sequencing of Hypsizygus marmoreus.</title>
        <authorList>
            <person name="Choi I.-G."/>
            <person name="Min B."/>
            <person name="Kim J.-G."/>
            <person name="Kim S."/>
            <person name="Oh Y.-L."/>
            <person name="Kong W.-S."/>
            <person name="Park H."/>
            <person name="Jeong J."/>
            <person name="Song E.-S."/>
        </authorList>
    </citation>
    <scope>NUCLEOTIDE SEQUENCE [LARGE SCALE GENOMIC DNA]</scope>
    <source>
        <strain evidence="7">51987-8</strain>
    </source>
</reference>
<keyword evidence="3 6" id="KW-0812">Transmembrane</keyword>
<dbReference type="PANTHER" id="PTHR22779:SF6">
    <property type="entry name" value="SD17342P"/>
    <property type="match status" value="1"/>
</dbReference>
<evidence type="ECO:0000313" key="8">
    <source>
        <dbReference type="Proteomes" id="UP000076154"/>
    </source>
</evidence>
<keyword evidence="5 6" id="KW-0472">Membrane</keyword>
<dbReference type="InParanoid" id="A0A369J5N5"/>
<protein>
    <submittedName>
        <fullName evidence="7">Uncharacterized protein</fullName>
    </submittedName>
</protein>
<evidence type="ECO:0000256" key="6">
    <source>
        <dbReference type="SAM" id="Phobius"/>
    </source>
</evidence>
<feature type="transmembrane region" description="Helical" evidence="6">
    <location>
        <begin position="159"/>
        <end position="178"/>
    </location>
</feature>
<dbReference type="GO" id="GO:0016020">
    <property type="term" value="C:membrane"/>
    <property type="evidence" value="ECO:0007669"/>
    <property type="project" value="UniProtKB-SubCell"/>
</dbReference>
<evidence type="ECO:0000256" key="1">
    <source>
        <dbReference type="ARBA" id="ARBA00004141"/>
    </source>
</evidence>
<comment type="caution">
    <text evidence="7">The sequence shown here is derived from an EMBL/GenBank/DDBJ whole genome shotgun (WGS) entry which is preliminary data.</text>
</comment>
<sequence length="185" mass="20817">MAKPRAPPWPGLYDPGLEILHIEHHNAIQPGASYLYHARDVFRYTLFWTLILYTPIFLLCGSYAFWNLNFPPSPRYEPSLREASSGTSYQLASFSTPHVKPLRPQKLPRENERRSRLAFALLVLFTFATLSVAGAVTGSAVLAFSIFGLYTAANFNMSTWIPFLLAVMQVLVGLLSIWPSIIDII</sequence>
<dbReference type="STRING" id="39966.A0A369J5N5"/>